<keyword evidence="2" id="KW-1003">Cell membrane</keyword>
<proteinExistence type="predicted"/>
<dbReference type="GO" id="GO:0005886">
    <property type="term" value="C:plasma membrane"/>
    <property type="evidence" value="ECO:0007669"/>
    <property type="project" value="UniProtKB-SubCell"/>
</dbReference>
<feature type="transmembrane region" description="Helical" evidence="6">
    <location>
        <begin position="60"/>
        <end position="79"/>
    </location>
</feature>
<keyword evidence="5 6" id="KW-0472">Membrane</keyword>
<gene>
    <name evidence="8" type="ORF">IAA55_04635</name>
</gene>
<organism evidence="8 9">
    <name type="scientific">Candidatus Pullilachnospira gallistercoris</name>
    <dbReference type="NCBI Taxonomy" id="2840911"/>
    <lineage>
        <taxon>Bacteria</taxon>
        <taxon>Bacillati</taxon>
        <taxon>Bacillota</taxon>
        <taxon>Clostridia</taxon>
        <taxon>Lachnospirales</taxon>
        <taxon>Lachnospiraceae</taxon>
        <taxon>Lachnospiraceae incertae sedis</taxon>
        <taxon>Candidatus Pullilachnospira</taxon>
    </lineage>
</organism>
<feature type="transmembrane region" description="Helical" evidence="6">
    <location>
        <begin position="145"/>
        <end position="168"/>
    </location>
</feature>
<feature type="transmembrane region" description="Helical" evidence="6">
    <location>
        <begin position="27"/>
        <end position="48"/>
    </location>
</feature>
<feature type="domain" description="Na+/H+ antiporter NhaC-like C-terminal" evidence="7">
    <location>
        <begin position="152"/>
        <end position="449"/>
    </location>
</feature>
<protein>
    <recommendedName>
        <fullName evidence="7">Na+/H+ antiporter NhaC-like C-terminal domain-containing protein</fullName>
    </recommendedName>
</protein>
<evidence type="ECO:0000259" key="7">
    <source>
        <dbReference type="Pfam" id="PF03553"/>
    </source>
</evidence>
<feature type="transmembrane region" description="Helical" evidence="6">
    <location>
        <begin position="99"/>
        <end position="124"/>
    </location>
</feature>
<evidence type="ECO:0000256" key="5">
    <source>
        <dbReference type="ARBA" id="ARBA00023136"/>
    </source>
</evidence>
<name>A0A9D1JAQ4_9FIRM</name>
<accession>A0A9D1JAQ4</accession>
<sequence length="451" mass="48747">MNTGLIAIIIILVVIVGAIVTRRCMEFLIGGSIVAALVLYGGDFLTQWCAMLQSTLADNVWIFLVCGLFGSLIALLQTSKGTFGFSTLVAKFCTNQRRTLLTTFIMGILIFVDDYLNVLTIGVCMKNVCDKRKLPRESLAYMLDATGAADCVLLPFSTWAVFYSTLFWEQPSVQELGYGSAMSAYMHAAPLCFYPILTLLIALLFALGIMPKLGAMKKAYIRVAETGKVYSDASRKYNHEDRKGYEETGNIWNFLVPMIVLVAITVITGDLLVAVVVSLFVCLVMYIPQKLMTMEEYFNLIVQGFADMLPILMLLLIAFVLQSVTEGLGMTDYIIEVAQPFLTGAAFPAVVFVLLAAICFATGSLWGMSAVMAPIVFPLGAAIGANPLLIMAAVISGGAFGSHACFYTDATLLSSQSAGIDNMEHAVSQLPYVAIASVLSVIGFVVCGFAM</sequence>
<keyword evidence="3 6" id="KW-0812">Transmembrane</keyword>
<dbReference type="Proteomes" id="UP000823912">
    <property type="component" value="Unassembled WGS sequence"/>
</dbReference>
<evidence type="ECO:0000256" key="4">
    <source>
        <dbReference type="ARBA" id="ARBA00022989"/>
    </source>
</evidence>
<comment type="subcellular location">
    <subcellularLocation>
        <location evidence="1">Cell membrane</location>
        <topology evidence="1">Multi-pass membrane protein</topology>
    </subcellularLocation>
</comment>
<feature type="transmembrane region" description="Helical" evidence="6">
    <location>
        <begin position="188"/>
        <end position="210"/>
    </location>
</feature>
<dbReference type="InterPro" id="IPR018461">
    <property type="entry name" value="Na/H_Antiport_NhaC-like_C"/>
</dbReference>
<feature type="transmembrane region" description="Helical" evidence="6">
    <location>
        <begin position="300"/>
        <end position="321"/>
    </location>
</feature>
<dbReference type="AlphaFoldDB" id="A0A9D1JAQ4"/>
<evidence type="ECO:0000313" key="9">
    <source>
        <dbReference type="Proteomes" id="UP000823912"/>
    </source>
</evidence>
<evidence type="ECO:0000256" key="1">
    <source>
        <dbReference type="ARBA" id="ARBA00004651"/>
    </source>
</evidence>
<evidence type="ECO:0000256" key="3">
    <source>
        <dbReference type="ARBA" id="ARBA00022692"/>
    </source>
</evidence>
<dbReference type="EMBL" id="DVHM01000077">
    <property type="protein sequence ID" value="HIR70548.1"/>
    <property type="molecule type" value="Genomic_DNA"/>
</dbReference>
<comment type="caution">
    <text evidence="8">The sequence shown here is derived from an EMBL/GenBank/DDBJ whole genome shotgun (WGS) entry which is preliminary data.</text>
</comment>
<evidence type="ECO:0000256" key="2">
    <source>
        <dbReference type="ARBA" id="ARBA00022475"/>
    </source>
</evidence>
<feature type="transmembrane region" description="Helical" evidence="6">
    <location>
        <begin position="375"/>
        <end position="400"/>
    </location>
</feature>
<dbReference type="PANTHER" id="PTHR43478:SF1">
    <property type="entry name" value="NA+_H+ ANTIPORTER NHAC-LIKE C-TERMINAL DOMAIN-CONTAINING PROTEIN"/>
    <property type="match status" value="1"/>
</dbReference>
<reference evidence="8" key="2">
    <citation type="journal article" date="2021" name="PeerJ">
        <title>Extensive microbial diversity within the chicken gut microbiome revealed by metagenomics and culture.</title>
        <authorList>
            <person name="Gilroy R."/>
            <person name="Ravi A."/>
            <person name="Getino M."/>
            <person name="Pursley I."/>
            <person name="Horton D.L."/>
            <person name="Alikhan N.F."/>
            <person name="Baker D."/>
            <person name="Gharbi K."/>
            <person name="Hall N."/>
            <person name="Watson M."/>
            <person name="Adriaenssens E.M."/>
            <person name="Foster-Nyarko E."/>
            <person name="Jarju S."/>
            <person name="Secka A."/>
            <person name="Antonio M."/>
            <person name="Oren A."/>
            <person name="Chaudhuri R.R."/>
            <person name="La Ragione R."/>
            <person name="Hildebrand F."/>
            <person name="Pallen M.J."/>
        </authorList>
    </citation>
    <scope>NUCLEOTIDE SEQUENCE</scope>
    <source>
        <strain evidence="8">ChiSjej5B23-6657</strain>
    </source>
</reference>
<feature type="transmembrane region" description="Helical" evidence="6">
    <location>
        <begin position="430"/>
        <end position="450"/>
    </location>
</feature>
<evidence type="ECO:0000313" key="8">
    <source>
        <dbReference type="EMBL" id="HIR70548.1"/>
    </source>
</evidence>
<dbReference type="Pfam" id="PF03553">
    <property type="entry name" value="Na_H_antiporter"/>
    <property type="match status" value="1"/>
</dbReference>
<reference evidence="8" key="1">
    <citation type="submission" date="2020-10" db="EMBL/GenBank/DDBJ databases">
        <authorList>
            <person name="Gilroy R."/>
        </authorList>
    </citation>
    <scope>NUCLEOTIDE SEQUENCE</scope>
    <source>
        <strain evidence="8">ChiSjej5B23-6657</strain>
    </source>
</reference>
<dbReference type="PANTHER" id="PTHR43478">
    <property type="entry name" value="NA+/H+ ANTIPORTER-RELATED"/>
    <property type="match status" value="1"/>
</dbReference>
<feature type="transmembrane region" description="Helical" evidence="6">
    <location>
        <begin position="341"/>
        <end position="363"/>
    </location>
</feature>
<keyword evidence="4 6" id="KW-1133">Transmembrane helix</keyword>
<evidence type="ECO:0000256" key="6">
    <source>
        <dbReference type="SAM" id="Phobius"/>
    </source>
</evidence>